<dbReference type="PROSITE" id="PS50102">
    <property type="entry name" value="RRM"/>
    <property type="match status" value="1"/>
</dbReference>
<comment type="similarity">
    <text evidence="1">Belongs to the HTATSF1 family.</text>
</comment>
<dbReference type="SMART" id="SM00360">
    <property type="entry name" value="RRM"/>
    <property type="match status" value="2"/>
</dbReference>
<evidence type="ECO:0000256" key="1">
    <source>
        <dbReference type="ARBA" id="ARBA00007747"/>
    </source>
</evidence>
<evidence type="ECO:0000256" key="2">
    <source>
        <dbReference type="ARBA" id="ARBA00022664"/>
    </source>
</evidence>
<evidence type="ECO:0000256" key="5">
    <source>
        <dbReference type="ARBA" id="ARBA00023187"/>
    </source>
</evidence>
<keyword evidence="5" id="KW-0508">mRNA splicing</keyword>
<gene>
    <name evidence="9" type="ORF">LTR91_024224</name>
</gene>
<dbReference type="Proteomes" id="UP001175353">
    <property type="component" value="Unassembled WGS sequence"/>
</dbReference>
<evidence type="ECO:0000256" key="3">
    <source>
        <dbReference type="ARBA" id="ARBA00022737"/>
    </source>
</evidence>
<keyword evidence="10" id="KW-1185">Reference proteome</keyword>
<sequence>MAPTLEPFPTETEDFATDDRISFSKTADTHLLEAEDGTEWEWLARVSKWIPVTSEEDVEKQQRAYMVEGVDENAPAVDLRKRKAQDEEAEGIATSIKKQKAEPKERVNTAVYITSLPDDVDVEELHQVFSRYGVIAESLDSDAPRIKLYTNEEGEFKGEALIVYFRPESVQLAINMLDESDFRLGQQLPTGPMRVHAADASFKSQKDQPLKTDEAKKKGTTANRDRQKVIQKTQEMNKYEHPPQASQAQLTHLPSSRLADWDDDDPQALPETSSRWDKVVVLSKMFTLAELSADPHAISDIIEDVREECEKLGQIANITLFDLEAEGVVTVRFTDARAAQACIRAFGGRWFDKRQIVARTADGSERFRKTKGRKGGVKEGVEEEAERLEAFSRSIEED</sequence>
<keyword evidence="2" id="KW-0507">mRNA processing</keyword>
<dbReference type="SUPFAM" id="SSF54928">
    <property type="entry name" value="RNA-binding domain, RBD"/>
    <property type="match status" value="2"/>
</dbReference>
<dbReference type="GO" id="GO:0005684">
    <property type="term" value="C:U2-type spliceosomal complex"/>
    <property type="evidence" value="ECO:0007669"/>
    <property type="project" value="TreeGrafter"/>
</dbReference>
<dbReference type="InterPro" id="IPR000504">
    <property type="entry name" value="RRM_dom"/>
</dbReference>
<accession>A0AAN6H1F8</accession>
<proteinExistence type="inferred from homology"/>
<keyword evidence="4 6" id="KW-0694">RNA-binding</keyword>
<dbReference type="CDD" id="cd12285">
    <property type="entry name" value="RRM3_RBM39_like"/>
    <property type="match status" value="1"/>
</dbReference>
<dbReference type="EMBL" id="JAUJLE010000591">
    <property type="protein sequence ID" value="KAK0952764.1"/>
    <property type="molecule type" value="Genomic_DNA"/>
</dbReference>
<dbReference type="Pfam" id="PF00076">
    <property type="entry name" value="RRM_1"/>
    <property type="match status" value="2"/>
</dbReference>
<feature type="region of interest" description="Disordered" evidence="7">
    <location>
        <begin position="368"/>
        <end position="398"/>
    </location>
</feature>
<dbReference type="GO" id="GO:0000398">
    <property type="term" value="P:mRNA splicing, via spliceosome"/>
    <property type="evidence" value="ECO:0007669"/>
    <property type="project" value="InterPro"/>
</dbReference>
<name>A0AAN6H1F8_9PEZI</name>
<evidence type="ECO:0000313" key="9">
    <source>
        <dbReference type="EMBL" id="KAK0952764.1"/>
    </source>
</evidence>
<feature type="region of interest" description="Disordered" evidence="7">
    <location>
        <begin position="193"/>
        <end position="227"/>
    </location>
</feature>
<dbReference type="GO" id="GO:0003723">
    <property type="term" value="F:RNA binding"/>
    <property type="evidence" value="ECO:0007669"/>
    <property type="project" value="UniProtKB-UniRule"/>
</dbReference>
<dbReference type="FunFam" id="3.30.70.330:FF:000105">
    <property type="entry name" value="HIV Tat-specific factor 1 homolog"/>
    <property type="match status" value="1"/>
</dbReference>
<evidence type="ECO:0000256" key="4">
    <source>
        <dbReference type="ARBA" id="ARBA00022884"/>
    </source>
</evidence>
<dbReference type="AlphaFoldDB" id="A0AAN6H1F8"/>
<dbReference type="InterPro" id="IPR035979">
    <property type="entry name" value="RBD_domain_sf"/>
</dbReference>
<evidence type="ECO:0000256" key="7">
    <source>
        <dbReference type="SAM" id="MobiDB-lite"/>
    </source>
</evidence>
<dbReference type="InterPro" id="IPR034392">
    <property type="entry name" value="TatSF1-like_RRM1"/>
</dbReference>
<dbReference type="GO" id="GO:0005686">
    <property type="term" value="C:U2 snRNP"/>
    <property type="evidence" value="ECO:0007669"/>
    <property type="project" value="TreeGrafter"/>
</dbReference>
<comment type="caution">
    <text evidence="9">The sequence shown here is derived from an EMBL/GenBank/DDBJ whole genome shotgun (WGS) entry which is preliminary data.</text>
</comment>
<evidence type="ECO:0000259" key="8">
    <source>
        <dbReference type="PROSITE" id="PS50102"/>
    </source>
</evidence>
<protein>
    <recommendedName>
        <fullName evidence="8">RRM domain-containing protein</fullName>
    </recommendedName>
</protein>
<dbReference type="Gene3D" id="3.30.70.330">
    <property type="match status" value="2"/>
</dbReference>
<dbReference type="PANTHER" id="PTHR15608">
    <property type="entry name" value="SPLICING FACTOR U2AF-ASSOCIATED PROTEIN 2"/>
    <property type="match status" value="1"/>
</dbReference>
<dbReference type="PANTHER" id="PTHR15608:SF0">
    <property type="entry name" value="HIV TAT-SPECIFIC FACTOR 1"/>
    <property type="match status" value="1"/>
</dbReference>
<organism evidence="9 10">
    <name type="scientific">Friedmanniomyces endolithicus</name>
    <dbReference type="NCBI Taxonomy" id="329885"/>
    <lineage>
        <taxon>Eukaryota</taxon>
        <taxon>Fungi</taxon>
        <taxon>Dikarya</taxon>
        <taxon>Ascomycota</taxon>
        <taxon>Pezizomycotina</taxon>
        <taxon>Dothideomycetes</taxon>
        <taxon>Dothideomycetidae</taxon>
        <taxon>Mycosphaerellales</taxon>
        <taxon>Teratosphaeriaceae</taxon>
        <taxon>Friedmanniomyces</taxon>
    </lineage>
</organism>
<dbReference type="InterPro" id="IPR012677">
    <property type="entry name" value="Nucleotide-bd_a/b_plait_sf"/>
</dbReference>
<dbReference type="InterPro" id="IPR034393">
    <property type="entry name" value="TatSF1-like"/>
</dbReference>
<evidence type="ECO:0000313" key="10">
    <source>
        <dbReference type="Proteomes" id="UP001175353"/>
    </source>
</evidence>
<keyword evidence="3" id="KW-0677">Repeat</keyword>
<feature type="domain" description="RRM" evidence="8">
    <location>
        <begin position="109"/>
        <end position="200"/>
    </location>
</feature>
<evidence type="ECO:0000256" key="6">
    <source>
        <dbReference type="PROSITE-ProRule" id="PRU00176"/>
    </source>
</evidence>
<reference evidence="9" key="1">
    <citation type="submission" date="2023-06" db="EMBL/GenBank/DDBJ databases">
        <title>Black Yeasts Isolated from many extreme environments.</title>
        <authorList>
            <person name="Coleine C."/>
            <person name="Stajich J.E."/>
            <person name="Selbmann L."/>
        </authorList>
    </citation>
    <scope>NUCLEOTIDE SEQUENCE</scope>
    <source>
        <strain evidence="9">CCFEE 5200</strain>
    </source>
</reference>
<dbReference type="CDD" id="cd12281">
    <property type="entry name" value="RRM1_TatSF1_like"/>
    <property type="match status" value="1"/>
</dbReference>
<feature type="compositionally biased region" description="Basic and acidic residues" evidence="7">
    <location>
        <begin position="204"/>
        <end position="227"/>
    </location>
</feature>